<evidence type="ECO:0000313" key="8">
    <source>
        <dbReference type="Proteomes" id="UP001285441"/>
    </source>
</evidence>
<evidence type="ECO:0000256" key="4">
    <source>
        <dbReference type="ARBA" id="ARBA00022857"/>
    </source>
</evidence>
<evidence type="ECO:0000256" key="6">
    <source>
        <dbReference type="SAM" id="MobiDB-lite"/>
    </source>
</evidence>
<accession>A0AAE0N8M9</accession>
<organism evidence="7 8">
    <name type="scientific">Podospora didyma</name>
    <dbReference type="NCBI Taxonomy" id="330526"/>
    <lineage>
        <taxon>Eukaryota</taxon>
        <taxon>Fungi</taxon>
        <taxon>Dikarya</taxon>
        <taxon>Ascomycota</taxon>
        <taxon>Pezizomycotina</taxon>
        <taxon>Sordariomycetes</taxon>
        <taxon>Sordariomycetidae</taxon>
        <taxon>Sordariales</taxon>
        <taxon>Podosporaceae</taxon>
        <taxon>Podospora</taxon>
    </lineage>
</organism>
<evidence type="ECO:0000256" key="3">
    <source>
        <dbReference type="ARBA" id="ARBA00022827"/>
    </source>
</evidence>
<keyword evidence="2" id="KW-0285">Flavoprotein</keyword>
<keyword evidence="8" id="KW-1185">Reference proteome</keyword>
<dbReference type="PANTHER" id="PTHR23023">
    <property type="entry name" value="DIMETHYLANILINE MONOOXYGENASE"/>
    <property type="match status" value="1"/>
</dbReference>
<protein>
    <recommendedName>
        <fullName evidence="9">Monooxygenase</fullName>
    </recommendedName>
</protein>
<dbReference type="GO" id="GO:0050661">
    <property type="term" value="F:NADP binding"/>
    <property type="evidence" value="ECO:0007669"/>
    <property type="project" value="InterPro"/>
</dbReference>
<sequence>MSSDTSSPVNQDPRFGVGRTVAVIGAGISGVCAAAHLLKHGLQVTVFERSSFAGGVWHFDELVPNDPPYPNNLPSSGDYNVSKPGEFAYSTPPPEPHDDGGDGGALSSATGSKDIVELEVSFSPPGPAYAGLKNNIPTNILVSSLGPWPEGTEPIVGQSVVEEYIQTLARNNGVDNITHFHARVEEARKTPTGVWEIRSVSLEKGESGPRLVERLSYFDLLVVASGHYGMPRVPDIPGLKEWKSAFPSRVSHSKQYRRPNKYQGRNLLVVGAGVSSLDICKELSSFANKIYQSVRGGTYDTPASMLPPNALRVGPPARFDLQEKRREGQQTLGSVVLADGQVLDDITDVILATGYVTSYPFLPQFHSDTASITEAGESLIVTSGGDMAHNLHRDIFYINDPTLAFVGVPYYVSTFSLFDYQSQALARAFAGKARLPSREEMRAEYEDRVKQKGLGRTFHALNQPGHEYQYVKNLVDWVNEDGDKLGETPMYVPTEGWISDFDEFKAKIFKARAAGTSAPEADSTVLTT</sequence>
<evidence type="ECO:0000256" key="2">
    <source>
        <dbReference type="ARBA" id="ARBA00022630"/>
    </source>
</evidence>
<dbReference type="InterPro" id="IPR050346">
    <property type="entry name" value="FMO-like"/>
</dbReference>
<comment type="caution">
    <text evidence="7">The sequence shown here is derived from an EMBL/GenBank/DDBJ whole genome shotgun (WGS) entry which is preliminary data.</text>
</comment>
<dbReference type="InterPro" id="IPR000960">
    <property type="entry name" value="Flavin_mOase"/>
</dbReference>
<dbReference type="GO" id="GO:0050660">
    <property type="term" value="F:flavin adenine dinucleotide binding"/>
    <property type="evidence" value="ECO:0007669"/>
    <property type="project" value="InterPro"/>
</dbReference>
<dbReference type="Pfam" id="PF13450">
    <property type="entry name" value="NAD_binding_8"/>
    <property type="match status" value="1"/>
</dbReference>
<dbReference type="PIRSF" id="PIRSF000332">
    <property type="entry name" value="FMO"/>
    <property type="match status" value="1"/>
</dbReference>
<dbReference type="AlphaFoldDB" id="A0AAE0N8M9"/>
<comment type="similarity">
    <text evidence="1">Belongs to the FMO family.</text>
</comment>
<reference evidence="7" key="1">
    <citation type="journal article" date="2023" name="Mol. Phylogenet. Evol.">
        <title>Genome-scale phylogeny and comparative genomics of the fungal order Sordariales.</title>
        <authorList>
            <person name="Hensen N."/>
            <person name="Bonometti L."/>
            <person name="Westerberg I."/>
            <person name="Brannstrom I.O."/>
            <person name="Guillou S."/>
            <person name="Cros-Aarteil S."/>
            <person name="Calhoun S."/>
            <person name="Haridas S."/>
            <person name="Kuo A."/>
            <person name="Mondo S."/>
            <person name="Pangilinan J."/>
            <person name="Riley R."/>
            <person name="LaButti K."/>
            <person name="Andreopoulos B."/>
            <person name="Lipzen A."/>
            <person name="Chen C."/>
            <person name="Yan M."/>
            <person name="Daum C."/>
            <person name="Ng V."/>
            <person name="Clum A."/>
            <person name="Steindorff A."/>
            <person name="Ohm R.A."/>
            <person name="Martin F."/>
            <person name="Silar P."/>
            <person name="Natvig D.O."/>
            <person name="Lalanne C."/>
            <person name="Gautier V."/>
            <person name="Ament-Velasquez S.L."/>
            <person name="Kruys A."/>
            <person name="Hutchinson M.I."/>
            <person name="Powell A.J."/>
            <person name="Barry K."/>
            <person name="Miller A.N."/>
            <person name="Grigoriev I.V."/>
            <person name="Debuchy R."/>
            <person name="Gladieux P."/>
            <person name="Hiltunen Thoren M."/>
            <person name="Johannesson H."/>
        </authorList>
    </citation>
    <scope>NUCLEOTIDE SEQUENCE</scope>
    <source>
        <strain evidence="7">CBS 232.78</strain>
    </source>
</reference>
<dbReference type="EMBL" id="JAULSW010000007">
    <property type="protein sequence ID" value="KAK3374846.1"/>
    <property type="molecule type" value="Genomic_DNA"/>
</dbReference>
<keyword evidence="3" id="KW-0274">FAD</keyword>
<keyword evidence="5" id="KW-0560">Oxidoreductase</keyword>
<proteinExistence type="inferred from homology"/>
<keyword evidence="4" id="KW-0521">NADP</keyword>
<dbReference type="InterPro" id="IPR036188">
    <property type="entry name" value="FAD/NAD-bd_sf"/>
</dbReference>
<reference evidence="7" key="2">
    <citation type="submission" date="2023-06" db="EMBL/GenBank/DDBJ databases">
        <authorList>
            <consortium name="Lawrence Berkeley National Laboratory"/>
            <person name="Haridas S."/>
            <person name="Hensen N."/>
            <person name="Bonometti L."/>
            <person name="Westerberg I."/>
            <person name="Brannstrom I.O."/>
            <person name="Guillou S."/>
            <person name="Cros-Aarteil S."/>
            <person name="Calhoun S."/>
            <person name="Kuo A."/>
            <person name="Mondo S."/>
            <person name="Pangilinan J."/>
            <person name="Riley R."/>
            <person name="LaButti K."/>
            <person name="Andreopoulos B."/>
            <person name="Lipzen A."/>
            <person name="Chen C."/>
            <person name="Yanf M."/>
            <person name="Daum C."/>
            <person name="Ng V."/>
            <person name="Clum A."/>
            <person name="Steindorff A."/>
            <person name="Ohm R."/>
            <person name="Martin F."/>
            <person name="Silar P."/>
            <person name="Natvig D."/>
            <person name="Lalanne C."/>
            <person name="Gautier V."/>
            <person name="Ament-velasquez S.L."/>
            <person name="Kruys A."/>
            <person name="Hutchinson M.I."/>
            <person name="Powell A.J."/>
            <person name="Barry K."/>
            <person name="Miller A.N."/>
            <person name="Grigoriev I.V."/>
            <person name="Debuchy R."/>
            <person name="Gladieux P."/>
            <person name="Thoren M.H."/>
            <person name="Johannesson H."/>
        </authorList>
    </citation>
    <scope>NUCLEOTIDE SEQUENCE</scope>
    <source>
        <strain evidence="7">CBS 232.78</strain>
    </source>
</reference>
<dbReference type="SUPFAM" id="SSF51905">
    <property type="entry name" value="FAD/NAD(P)-binding domain"/>
    <property type="match status" value="2"/>
</dbReference>
<dbReference type="Gene3D" id="3.50.50.60">
    <property type="entry name" value="FAD/NAD(P)-binding domain"/>
    <property type="match status" value="2"/>
</dbReference>
<dbReference type="PRINTS" id="PR00419">
    <property type="entry name" value="ADXRDTASE"/>
</dbReference>
<evidence type="ECO:0000313" key="7">
    <source>
        <dbReference type="EMBL" id="KAK3374846.1"/>
    </source>
</evidence>
<dbReference type="Proteomes" id="UP001285441">
    <property type="component" value="Unassembled WGS sequence"/>
</dbReference>
<evidence type="ECO:0000256" key="1">
    <source>
        <dbReference type="ARBA" id="ARBA00009183"/>
    </source>
</evidence>
<evidence type="ECO:0008006" key="9">
    <source>
        <dbReference type="Google" id="ProtNLM"/>
    </source>
</evidence>
<dbReference type="GO" id="GO:0004499">
    <property type="term" value="F:N,N-dimethylaniline monooxygenase activity"/>
    <property type="evidence" value="ECO:0007669"/>
    <property type="project" value="InterPro"/>
</dbReference>
<gene>
    <name evidence="7" type="ORF">B0H63DRAFT_549154</name>
</gene>
<feature type="region of interest" description="Disordered" evidence="6">
    <location>
        <begin position="68"/>
        <end position="109"/>
    </location>
</feature>
<name>A0AAE0N8M9_9PEZI</name>
<dbReference type="Pfam" id="PF00743">
    <property type="entry name" value="FMO-like"/>
    <property type="match status" value="2"/>
</dbReference>
<dbReference type="InterPro" id="IPR020946">
    <property type="entry name" value="Flavin_mOase-like"/>
</dbReference>
<evidence type="ECO:0000256" key="5">
    <source>
        <dbReference type="ARBA" id="ARBA00023002"/>
    </source>
</evidence>